<comment type="similarity">
    <text evidence="2">Belongs to the ABC transporter superfamily. ABCG family. Eye pigment precursor importer (TC 3.A.1.204) subfamily.</text>
</comment>
<evidence type="ECO:0000313" key="12">
    <source>
        <dbReference type="EMBL" id="RWS05647.1"/>
    </source>
</evidence>
<dbReference type="Gene3D" id="3.40.50.300">
    <property type="entry name" value="P-loop containing nucleotide triphosphate hydrolases"/>
    <property type="match status" value="1"/>
</dbReference>
<name>A0A3S3NTA5_9ACAR</name>
<comment type="caution">
    <text evidence="12">The sequence shown here is derived from an EMBL/GenBank/DDBJ whole genome shotgun (WGS) entry which is preliminary data.</text>
</comment>
<dbReference type="InterPro" id="IPR013525">
    <property type="entry name" value="ABC2_TM"/>
</dbReference>
<evidence type="ECO:0000313" key="13">
    <source>
        <dbReference type="Proteomes" id="UP000285301"/>
    </source>
</evidence>
<keyword evidence="7 9" id="KW-1133">Transmembrane helix</keyword>
<dbReference type="Proteomes" id="UP000285301">
    <property type="component" value="Unassembled WGS sequence"/>
</dbReference>
<evidence type="ECO:0000256" key="1">
    <source>
        <dbReference type="ARBA" id="ARBA00004141"/>
    </source>
</evidence>
<dbReference type="PANTHER" id="PTHR48041">
    <property type="entry name" value="ABC TRANSPORTER G FAMILY MEMBER 28"/>
    <property type="match status" value="1"/>
</dbReference>
<dbReference type="PROSITE" id="PS00211">
    <property type="entry name" value="ABC_TRANSPORTER_1"/>
    <property type="match status" value="1"/>
</dbReference>
<evidence type="ECO:0000259" key="10">
    <source>
        <dbReference type="PROSITE" id="PS50893"/>
    </source>
</evidence>
<reference evidence="12" key="2">
    <citation type="submission" date="2018-11" db="EMBL/GenBank/DDBJ databases">
        <title>Trombidioid mite genomics.</title>
        <authorList>
            <person name="Dong X."/>
        </authorList>
    </citation>
    <scope>NUCLEOTIDE SEQUENCE</scope>
    <source>
        <strain evidence="12">UoL-WK</strain>
    </source>
</reference>
<feature type="transmembrane region" description="Helical" evidence="9">
    <location>
        <begin position="383"/>
        <end position="405"/>
    </location>
</feature>
<dbReference type="InterPro" id="IPR003593">
    <property type="entry name" value="AAA+_ATPase"/>
</dbReference>
<dbReference type="OrthoDB" id="6497389at2759"/>
<evidence type="ECO:0000256" key="8">
    <source>
        <dbReference type="ARBA" id="ARBA00023136"/>
    </source>
</evidence>
<dbReference type="GO" id="GO:0016887">
    <property type="term" value="F:ATP hydrolysis activity"/>
    <property type="evidence" value="ECO:0007669"/>
    <property type="project" value="InterPro"/>
</dbReference>
<evidence type="ECO:0000256" key="5">
    <source>
        <dbReference type="ARBA" id="ARBA00022741"/>
    </source>
</evidence>
<evidence type="ECO:0000256" key="2">
    <source>
        <dbReference type="ARBA" id="ARBA00005814"/>
    </source>
</evidence>
<dbReference type="SMART" id="SM00382">
    <property type="entry name" value="AAA"/>
    <property type="match status" value="1"/>
</dbReference>
<dbReference type="AlphaFoldDB" id="A0A3S3NTA5"/>
<dbReference type="InterPro" id="IPR003439">
    <property type="entry name" value="ABC_transporter-like_ATP-bd"/>
</dbReference>
<feature type="transmembrane region" description="Helical" evidence="9">
    <location>
        <begin position="523"/>
        <end position="550"/>
    </location>
</feature>
<dbReference type="PROSITE" id="PS50893">
    <property type="entry name" value="ABC_TRANSPORTER_2"/>
    <property type="match status" value="1"/>
</dbReference>
<evidence type="ECO:0000256" key="9">
    <source>
        <dbReference type="SAM" id="Phobius"/>
    </source>
</evidence>
<dbReference type="STRING" id="1965070.A0A3S3NTA5"/>
<dbReference type="EMBL" id="NCKU01006403">
    <property type="protein sequence ID" value="RWS03535.1"/>
    <property type="molecule type" value="Genomic_DNA"/>
</dbReference>
<dbReference type="EMBL" id="NCKU01004655">
    <property type="protein sequence ID" value="RWS05647.1"/>
    <property type="molecule type" value="Genomic_DNA"/>
</dbReference>
<organism evidence="12 13">
    <name type="scientific">Dinothrombium tinctorium</name>
    <dbReference type="NCBI Taxonomy" id="1965070"/>
    <lineage>
        <taxon>Eukaryota</taxon>
        <taxon>Metazoa</taxon>
        <taxon>Ecdysozoa</taxon>
        <taxon>Arthropoda</taxon>
        <taxon>Chelicerata</taxon>
        <taxon>Arachnida</taxon>
        <taxon>Acari</taxon>
        <taxon>Acariformes</taxon>
        <taxon>Trombidiformes</taxon>
        <taxon>Prostigmata</taxon>
        <taxon>Anystina</taxon>
        <taxon>Parasitengona</taxon>
        <taxon>Trombidioidea</taxon>
        <taxon>Trombidiidae</taxon>
        <taxon>Dinothrombium</taxon>
    </lineage>
</organism>
<evidence type="ECO:0000256" key="6">
    <source>
        <dbReference type="ARBA" id="ARBA00022840"/>
    </source>
</evidence>
<proteinExistence type="inferred from homology"/>
<feature type="transmembrane region" description="Helical" evidence="9">
    <location>
        <begin position="447"/>
        <end position="467"/>
    </location>
</feature>
<dbReference type="Pfam" id="PF01061">
    <property type="entry name" value="ABC2_membrane"/>
    <property type="match status" value="1"/>
</dbReference>
<dbReference type="Pfam" id="PF00005">
    <property type="entry name" value="ABC_tran"/>
    <property type="match status" value="1"/>
</dbReference>
<dbReference type="GO" id="GO:0005524">
    <property type="term" value="F:ATP binding"/>
    <property type="evidence" value="ECO:0007669"/>
    <property type="project" value="UniProtKB-KW"/>
</dbReference>
<accession>A0A3S3NTA5</accession>
<dbReference type="GO" id="GO:0005886">
    <property type="term" value="C:plasma membrane"/>
    <property type="evidence" value="ECO:0007669"/>
    <property type="project" value="TreeGrafter"/>
</dbReference>
<dbReference type="GO" id="GO:0140359">
    <property type="term" value="F:ABC-type transporter activity"/>
    <property type="evidence" value="ECO:0007669"/>
    <property type="project" value="InterPro"/>
</dbReference>
<keyword evidence="13" id="KW-1185">Reference proteome</keyword>
<feature type="transmembrane region" description="Helical" evidence="9">
    <location>
        <begin position="556"/>
        <end position="577"/>
    </location>
</feature>
<feature type="domain" description="ABC transporter" evidence="10">
    <location>
        <begin position="52"/>
        <end position="306"/>
    </location>
</feature>
<dbReference type="InterPro" id="IPR027417">
    <property type="entry name" value="P-loop_NTPase"/>
</dbReference>
<reference evidence="12 13" key="1">
    <citation type="journal article" date="2018" name="Gigascience">
        <title>Genomes of trombidid mites reveal novel predicted allergens and laterally-transferred genes associated with secondary metabolism.</title>
        <authorList>
            <person name="Dong X."/>
            <person name="Chaisiri K."/>
            <person name="Xia D."/>
            <person name="Armstrong S.D."/>
            <person name="Fang Y."/>
            <person name="Donnelly M.J."/>
            <person name="Kadowaki T."/>
            <person name="McGarry J.W."/>
            <person name="Darby A.C."/>
            <person name="Makepeace B.L."/>
        </authorList>
    </citation>
    <scope>NUCLEOTIDE SEQUENCE [LARGE SCALE GENOMIC DNA]</scope>
    <source>
        <strain evidence="12">UoL-WK</strain>
    </source>
</reference>
<keyword evidence="3" id="KW-0813">Transport</keyword>
<dbReference type="SUPFAM" id="SSF52540">
    <property type="entry name" value="P-loop containing nucleoside triphosphate hydrolases"/>
    <property type="match status" value="1"/>
</dbReference>
<feature type="transmembrane region" description="Helical" evidence="9">
    <location>
        <begin position="696"/>
        <end position="719"/>
    </location>
</feature>
<protein>
    <submittedName>
        <fullName evidence="12">ABC transporter-like protein 12</fullName>
    </submittedName>
</protein>
<evidence type="ECO:0000256" key="7">
    <source>
        <dbReference type="ARBA" id="ARBA00022989"/>
    </source>
</evidence>
<keyword evidence="8 9" id="KW-0472">Membrane</keyword>
<evidence type="ECO:0000256" key="3">
    <source>
        <dbReference type="ARBA" id="ARBA00022448"/>
    </source>
</evidence>
<dbReference type="PANTHER" id="PTHR48041:SF78">
    <property type="entry name" value="ABC TRANSPORTER EXPRESSED IN TRACHEA, ISOFORM A"/>
    <property type="match status" value="1"/>
</dbReference>
<evidence type="ECO:0000313" key="11">
    <source>
        <dbReference type="EMBL" id="RWS03535.1"/>
    </source>
</evidence>
<gene>
    <name evidence="12" type="ORF">B4U79_07651</name>
    <name evidence="11" type="ORF">B4U79_14049</name>
</gene>
<keyword evidence="6" id="KW-0067">ATP-binding</keyword>
<dbReference type="InterPro" id="IPR017871">
    <property type="entry name" value="ABC_transporter-like_CS"/>
</dbReference>
<evidence type="ECO:0000256" key="4">
    <source>
        <dbReference type="ARBA" id="ARBA00022692"/>
    </source>
</evidence>
<feature type="transmembrane region" description="Helical" evidence="9">
    <location>
        <begin position="589"/>
        <end position="608"/>
    </location>
</feature>
<keyword evidence="5" id="KW-0547">Nucleotide-binding</keyword>
<sequence length="727" mass="81637">MSEFSENGSTTNLVERNNSSHYIMQPEASDFEICWRNLNYTVKNSMFTRFGRRLQGFRKTPKKRDILRGINGRIRSGELVAFMGPSGAGKSTLLECVVGKRVKGKSGDIKISGDNLKNIKIAFIAQKNNFLTLLTVREAILFATKLQIATKVAEGTIEGVEEINRERGTMIQPGSSEHCSFLVDKVISDLGLDVCANNRISACSGGQLKRLAMAQELVAKPRILVLDEPTSGLDSASCHQVIEILLKLTQQTPRIAVLATIHQPSVKILNKFHKLYVIASNGDCIYEDDPSLLVETLSNYGLICPPLYNPSDYVMEVASGEHGIDAITNLSKAHKARYDEHYQEAANARPLAEVNAATASFPVLSHTWYLFQRNVIITLRDPLVFGLRFASVFIVALFMTSLFGFDIGVRGGCPPQFDADFEPSQLDEIGDEIEEEMIKIYNNTGNWFFVVLFIMFSALMPTCLAFPSEMIVFKTEKENSWYNLPAFFFGKFFAEVPFQMVLITMFLPLTYTLQNQYPEGWRFWSIYVVLTFVQFIAQTLGYITGALFMYNVPASVFLGPTVCIIPFMLVSGIFVKIKSMSPLFASISYFSYLRFAMEGVLVALYGFGRCGDEASQKLVEGKEAFIVWMSAMLGIYKDESETTTLSVNSTDDYVTMGTPSEKFVEELIDTIAGDFISDRNEVRSAIMNIYAMEDWFLTRAITVLVIYFFLIRLIAYIVIDIRTKIKS</sequence>
<keyword evidence="4 9" id="KW-0812">Transmembrane</keyword>
<comment type="subcellular location">
    <subcellularLocation>
        <location evidence="1">Membrane</location>
        <topology evidence="1">Multi-pass membrane protein</topology>
    </subcellularLocation>
</comment>
<feature type="transmembrane region" description="Helical" evidence="9">
    <location>
        <begin position="487"/>
        <end position="511"/>
    </location>
</feature>
<dbReference type="InterPro" id="IPR050352">
    <property type="entry name" value="ABCG_transporters"/>
</dbReference>